<evidence type="ECO:0000313" key="1">
    <source>
        <dbReference type="EMBL" id="JAD24831.1"/>
    </source>
</evidence>
<sequence>MKTTGCKQGLDLNNCKIHCYMALQQDEVNA</sequence>
<protein>
    <submittedName>
        <fullName evidence="1">Uncharacterized protein</fullName>
    </submittedName>
</protein>
<organism evidence="1">
    <name type="scientific">Arundo donax</name>
    <name type="common">Giant reed</name>
    <name type="synonym">Donax arundinaceus</name>
    <dbReference type="NCBI Taxonomy" id="35708"/>
    <lineage>
        <taxon>Eukaryota</taxon>
        <taxon>Viridiplantae</taxon>
        <taxon>Streptophyta</taxon>
        <taxon>Embryophyta</taxon>
        <taxon>Tracheophyta</taxon>
        <taxon>Spermatophyta</taxon>
        <taxon>Magnoliopsida</taxon>
        <taxon>Liliopsida</taxon>
        <taxon>Poales</taxon>
        <taxon>Poaceae</taxon>
        <taxon>PACMAD clade</taxon>
        <taxon>Arundinoideae</taxon>
        <taxon>Arundineae</taxon>
        <taxon>Arundo</taxon>
    </lineage>
</organism>
<name>A0A0A8YGB0_ARUDO</name>
<dbReference type="AlphaFoldDB" id="A0A0A8YGB0"/>
<proteinExistence type="predicted"/>
<accession>A0A0A8YGB0</accession>
<dbReference type="EMBL" id="GBRH01273064">
    <property type="protein sequence ID" value="JAD24831.1"/>
    <property type="molecule type" value="Transcribed_RNA"/>
</dbReference>
<reference evidence="1" key="2">
    <citation type="journal article" date="2015" name="Data Brief">
        <title>Shoot transcriptome of the giant reed, Arundo donax.</title>
        <authorList>
            <person name="Barrero R.A."/>
            <person name="Guerrero F.D."/>
            <person name="Moolhuijzen P."/>
            <person name="Goolsby J.A."/>
            <person name="Tidwell J."/>
            <person name="Bellgard S.E."/>
            <person name="Bellgard M.I."/>
        </authorList>
    </citation>
    <scope>NUCLEOTIDE SEQUENCE</scope>
    <source>
        <tissue evidence="1">Shoot tissue taken approximately 20 cm above the soil surface</tissue>
    </source>
</reference>
<reference evidence="1" key="1">
    <citation type="submission" date="2014-09" db="EMBL/GenBank/DDBJ databases">
        <authorList>
            <person name="Magalhaes I.L.F."/>
            <person name="Oliveira U."/>
            <person name="Santos F.R."/>
            <person name="Vidigal T.H.D.A."/>
            <person name="Brescovit A.D."/>
            <person name="Santos A.J."/>
        </authorList>
    </citation>
    <scope>NUCLEOTIDE SEQUENCE</scope>
    <source>
        <tissue evidence="1">Shoot tissue taken approximately 20 cm above the soil surface</tissue>
    </source>
</reference>